<dbReference type="InterPro" id="IPR002885">
    <property type="entry name" value="PPR_rpt"/>
</dbReference>
<dbReference type="GO" id="GO:0008270">
    <property type="term" value="F:zinc ion binding"/>
    <property type="evidence" value="ECO:0007669"/>
    <property type="project" value="InterPro"/>
</dbReference>
<dbReference type="FunFam" id="1.25.40.10:FF:001086">
    <property type="entry name" value="Pentatricopeptide repeat-containing protein At4g33170"/>
    <property type="match status" value="1"/>
</dbReference>
<protein>
    <recommendedName>
        <fullName evidence="4">DYW domain-containing protein</fullName>
    </recommendedName>
</protein>
<comment type="caution">
    <text evidence="5">The sequence shown here is derived from an EMBL/GenBank/DDBJ whole genome shotgun (WGS) entry which is preliminary data.</text>
</comment>
<evidence type="ECO:0000256" key="1">
    <source>
        <dbReference type="ARBA" id="ARBA00006643"/>
    </source>
</evidence>
<dbReference type="FunFam" id="1.25.40.10:FF:000366">
    <property type="entry name" value="Pentatricopeptide (PPR) repeat-containing protein"/>
    <property type="match status" value="1"/>
</dbReference>
<feature type="domain" description="DYW" evidence="4">
    <location>
        <begin position="926"/>
        <end position="1018"/>
    </location>
</feature>
<feature type="repeat" description="PPR" evidence="3">
    <location>
        <begin position="610"/>
        <end position="644"/>
    </location>
</feature>
<proteinExistence type="inferred from homology"/>
<dbReference type="GO" id="GO:0009451">
    <property type="term" value="P:RNA modification"/>
    <property type="evidence" value="ECO:0007669"/>
    <property type="project" value="InterPro"/>
</dbReference>
<feature type="repeat" description="PPR" evidence="3">
    <location>
        <begin position="408"/>
        <end position="442"/>
    </location>
</feature>
<dbReference type="AlphaFoldDB" id="A0A8X7PG44"/>
<reference evidence="5 6" key="1">
    <citation type="submission" date="2020-02" db="EMBL/GenBank/DDBJ databases">
        <authorList>
            <person name="Ma Q."/>
            <person name="Huang Y."/>
            <person name="Song X."/>
            <person name="Pei D."/>
        </authorList>
    </citation>
    <scope>NUCLEOTIDE SEQUENCE [LARGE SCALE GENOMIC DNA]</scope>
    <source>
        <strain evidence="5">Sxm20200214</strain>
        <tissue evidence="5">Leaf</tissue>
    </source>
</reference>
<dbReference type="InterPro" id="IPR046848">
    <property type="entry name" value="E_motif"/>
</dbReference>
<comment type="similarity">
    <text evidence="1">Belongs to the PPR family. PCMP-H subfamily.</text>
</comment>
<name>A0A8X7PG44_BRACI</name>
<dbReference type="Pfam" id="PF01535">
    <property type="entry name" value="PPR"/>
    <property type="match status" value="6"/>
</dbReference>
<dbReference type="FunFam" id="1.25.40.10:FF:000243">
    <property type="entry name" value="Pentatricopeptide repeat-containing protein chloroplastic"/>
    <property type="match status" value="1"/>
</dbReference>
<feature type="repeat" description="PPR" evidence="3">
    <location>
        <begin position="711"/>
        <end position="745"/>
    </location>
</feature>
<dbReference type="Pfam" id="PF13041">
    <property type="entry name" value="PPR_2"/>
    <property type="match status" value="3"/>
</dbReference>
<dbReference type="OrthoDB" id="3231855at2759"/>
<dbReference type="Pfam" id="PF14432">
    <property type="entry name" value="DYW_deaminase"/>
    <property type="match status" value="1"/>
</dbReference>
<sequence length="1018" mass="114247">MYYSFPPPMSFLLRKTTHLNFKRLHFQPTMQATIKAIPFSSHRSPKLYYLLSPLRLTSASPFSSSSSSSSSQWFSFLRDAISTSDLRLGKCTHARILALEENPERFLFNNLISMYSKCGSLVYARRVFDKMPERDLVSWNSILAAYAQYSEGLIENVEESFHLFRVLRKNIVFTSRMTLAPVLKLCLHSGYAWASEAVHGYACKIGLDNDEFVSGALVNIYLKFGKVKEGRVLFEEMPYRDVVLWNLMLKAYLDMGFKEEAVDLSSAFHRSGLHPNEITLRLLDRVSGDDAERGQVKSFANGHDASEIRSKNQVLTKYLKASQYSALLQCFADMVESNLECDDVTFILVLATAVRLDSLVLGQQVHCMALKLGFDLKLTVANSIINMYCKLRKVGFARKVFNSMSEPDLISWNSVISGFAQSGLEVEAVRLFMQLLRCGFTPDHYTMTSVLKASSSIPESLSLSKQVHVHAIKTNNAADSFVSTALIDAYSRNKCMEEAEILFERNSFDLVACNAMMSGYTHSNDGHKTLKLFALMHKQGERSDDFTLATVLKSCGSLFEVNQGKQVHAYAIKAGYDLDLWVSSGVLDMYVKCGDMRAAQFAFNSIPVPDDVAWTTMISGCIENGEEERAFHVYSQMRLRGVLPDEFTIATLAKASSCLTALEQGRQIHANAVKLNCTGDPFVGTSLVDMYAKCGSIDDAYSLFKRIEMRNIAVWNAMLVGLAQHGEGAEALQLFKQMKSLGIKPDKVTFIGVLSACSHSGLVSEAYKHIESMHRDYGIKPEIEHFSCLADALGRAGLVREAEKLIESMSLEASASMYRALLAACRVQGDTETGKRVATKLLELEPLDSSAYVLLSNMYAAASKWSEMKLARTMMKGQKVKKDPGFSWIEVKNKIHLFVVDDRSNPQSELIHMKVKDMIRDIKQEGYVPETDFTLVDVEEEEKERALYYHSEKLAVAFGLMSTPASTPIRVIKNLRVCGDCHNAMKYIAKVYDREIILRDANRFHKFKDGKCSCGDFW</sequence>
<feature type="repeat" description="PPR" evidence="3">
    <location>
        <begin position="104"/>
        <end position="138"/>
    </location>
</feature>
<feature type="repeat" description="PPR" evidence="3">
    <location>
        <begin position="509"/>
        <end position="543"/>
    </location>
</feature>
<feature type="repeat" description="PPR" evidence="3">
    <location>
        <begin position="241"/>
        <end position="275"/>
    </location>
</feature>
<dbReference type="PANTHER" id="PTHR47926:SF543">
    <property type="entry name" value="(WILD MALAYSIAN BANANA) HYPOTHETICAL PROTEIN"/>
    <property type="match status" value="1"/>
</dbReference>
<accession>A0A8X7PG44</accession>
<dbReference type="GO" id="GO:0003723">
    <property type="term" value="F:RNA binding"/>
    <property type="evidence" value="ECO:0007669"/>
    <property type="project" value="InterPro"/>
</dbReference>
<dbReference type="PROSITE" id="PS51375">
    <property type="entry name" value="PPR"/>
    <property type="match status" value="6"/>
</dbReference>
<gene>
    <name evidence="5" type="ORF">Bca52824_089596</name>
</gene>
<dbReference type="NCBIfam" id="TIGR00756">
    <property type="entry name" value="PPR"/>
    <property type="match status" value="6"/>
</dbReference>
<dbReference type="FunFam" id="1.25.40.10:FF:000343">
    <property type="entry name" value="Pentatricopeptide repeat-containing protein At3g58590"/>
    <property type="match status" value="1"/>
</dbReference>
<dbReference type="SUPFAM" id="SSF48452">
    <property type="entry name" value="TPR-like"/>
    <property type="match status" value="1"/>
</dbReference>
<keyword evidence="2" id="KW-0677">Repeat</keyword>
<dbReference type="Proteomes" id="UP000886595">
    <property type="component" value="Unassembled WGS sequence"/>
</dbReference>
<dbReference type="EMBL" id="JAAMPC010000017">
    <property type="protein sequence ID" value="KAG2249968.1"/>
    <property type="molecule type" value="Genomic_DNA"/>
</dbReference>
<evidence type="ECO:0000313" key="6">
    <source>
        <dbReference type="Proteomes" id="UP000886595"/>
    </source>
</evidence>
<dbReference type="InterPro" id="IPR046960">
    <property type="entry name" value="PPR_At4g14850-like_plant"/>
</dbReference>
<dbReference type="FunFam" id="1.25.40.10:FF:000687">
    <property type="entry name" value="Pentatricopeptide repeat-containing protein At4g33170"/>
    <property type="match status" value="1"/>
</dbReference>
<evidence type="ECO:0000256" key="3">
    <source>
        <dbReference type="PROSITE-ProRule" id="PRU00708"/>
    </source>
</evidence>
<dbReference type="PANTHER" id="PTHR47926">
    <property type="entry name" value="PENTATRICOPEPTIDE REPEAT-CONTAINING PROTEIN"/>
    <property type="match status" value="1"/>
</dbReference>
<keyword evidence="6" id="KW-1185">Reference proteome</keyword>
<dbReference type="Pfam" id="PF20431">
    <property type="entry name" value="E_motif"/>
    <property type="match status" value="1"/>
</dbReference>
<dbReference type="InterPro" id="IPR011990">
    <property type="entry name" value="TPR-like_helical_dom_sf"/>
</dbReference>
<organism evidence="5 6">
    <name type="scientific">Brassica carinata</name>
    <name type="common">Ethiopian mustard</name>
    <name type="synonym">Abyssinian cabbage</name>
    <dbReference type="NCBI Taxonomy" id="52824"/>
    <lineage>
        <taxon>Eukaryota</taxon>
        <taxon>Viridiplantae</taxon>
        <taxon>Streptophyta</taxon>
        <taxon>Embryophyta</taxon>
        <taxon>Tracheophyta</taxon>
        <taxon>Spermatophyta</taxon>
        <taxon>Magnoliopsida</taxon>
        <taxon>eudicotyledons</taxon>
        <taxon>Gunneridae</taxon>
        <taxon>Pentapetalae</taxon>
        <taxon>rosids</taxon>
        <taxon>malvids</taxon>
        <taxon>Brassicales</taxon>
        <taxon>Brassicaceae</taxon>
        <taxon>Brassiceae</taxon>
        <taxon>Brassica</taxon>
    </lineage>
</organism>
<dbReference type="Gene3D" id="1.25.40.10">
    <property type="entry name" value="Tetratricopeptide repeat domain"/>
    <property type="match status" value="6"/>
</dbReference>
<evidence type="ECO:0000259" key="4">
    <source>
        <dbReference type="Pfam" id="PF14432"/>
    </source>
</evidence>
<evidence type="ECO:0000313" key="5">
    <source>
        <dbReference type="EMBL" id="KAG2249968.1"/>
    </source>
</evidence>
<evidence type="ECO:0000256" key="2">
    <source>
        <dbReference type="ARBA" id="ARBA00022737"/>
    </source>
</evidence>
<dbReference type="InterPro" id="IPR032867">
    <property type="entry name" value="DYW_dom"/>
</dbReference>